<accession>A0A6I4SYA2</accession>
<evidence type="ECO:0000313" key="3">
    <source>
        <dbReference type="EMBL" id="MXO60007.1"/>
    </source>
</evidence>
<dbReference type="Proteomes" id="UP000433652">
    <property type="component" value="Unassembled WGS sequence"/>
</dbReference>
<name>A0A6I4SYA2_9SPHN</name>
<reference evidence="3 4" key="1">
    <citation type="submission" date="2019-12" db="EMBL/GenBank/DDBJ databases">
        <title>Genomic-based taxomic classification of the family Erythrobacteraceae.</title>
        <authorList>
            <person name="Xu L."/>
        </authorList>
    </citation>
    <scope>NUCLEOTIDE SEQUENCE [LARGE SCALE GENOMIC DNA]</scope>
    <source>
        <strain evidence="3 4">MCCC 1K01500</strain>
    </source>
</reference>
<evidence type="ECO:0008006" key="5">
    <source>
        <dbReference type="Google" id="ProtNLM"/>
    </source>
</evidence>
<keyword evidence="4" id="KW-1185">Reference proteome</keyword>
<organism evidence="3 4">
    <name type="scientific">Croceibacterium salegens</name>
    <dbReference type="NCBI Taxonomy" id="1737568"/>
    <lineage>
        <taxon>Bacteria</taxon>
        <taxon>Pseudomonadati</taxon>
        <taxon>Pseudomonadota</taxon>
        <taxon>Alphaproteobacteria</taxon>
        <taxon>Sphingomonadales</taxon>
        <taxon>Erythrobacteraceae</taxon>
        <taxon>Croceibacterium</taxon>
    </lineage>
</organism>
<evidence type="ECO:0000256" key="1">
    <source>
        <dbReference type="SAM" id="Phobius"/>
    </source>
</evidence>
<feature type="chain" id="PRO_5026258931" description="Ferrochelatase" evidence="2">
    <location>
        <begin position="23"/>
        <end position="73"/>
    </location>
</feature>
<proteinExistence type="predicted"/>
<keyword evidence="1" id="KW-1133">Transmembrane helix</keyword>
<sequence length="73" mass="7409">MKTFLAATAAFGLVASPVTAQAAEAARESTPINASERFAGDGTFLYVVIAAVAIVAGILILSDDNNNDLPTSP</sequence>
<feature type="signal peptide" evidence="2">
    <location>
        <begin position="1"/>
        <end position="22"/>
    </location>
</feature>
<comment type="caution">
    <text evidence="3">The sequence shown here is derived from an EMBL/GenBank/DDBJ whole genome shotgun (WGS) entry which is preliminary data.</text>
</comment>
<dbReference type="EMBL" id="WTYM01000043">
    <property type="protein sequence ID" value="MXO60007.1"/>
    <property type="molecule type" value="Genomic_DNA"/>
</dbReference>
<dbReference type="RefSeq" id="WP_159795023.1">
    <property type="nucleotide sequence ID" value="NZ_WTYM01000043.1"/>
</dbReference>
<evidence type="ECO:0000256" key="2">
    <source>
        <dbReference type="SAM" id="SignalP"/>
    </source>
</evidence>
<keyword evidence="1" id="KW-0812">Transmembrane</keyword>
<keyword evidence="2" id="KW-0732">Signal</keyword>
<evidence type="ECO:0000313" key="4">
    <source>
        <dbReference type="Proteomes" id="UP000433652"/>
    </source>
</evidence>
<gene>
    <name evidence="3" type="ORF">GRI89_10700</name>
</gene>
<feature type="transmembrane region" description="Helical" evidence="1">
    <location>
        <begin position="44"/>
        <end position="62"/>
    </location>
</feature>
<dbReference type="AlphaFoldDB" id="A0A6I4SYA2"/>
<keyword evidence="1" id="KW-0472">Membrane</keyword>
<protein>
    <recommendedName>
        <fullName evidence="5">Ferrochelatase</fullName>
    </recommendedName>
</protein>